<gene>
    <name evidence="6" type="ORF">PTZ61_19460</name>
</gene>
<dbReference type="Gene3D" id="1.10.10.10">
    <property type="entry name" value="Winged helix-like DNA-binding domain superfamily/Winged helix DNA-binding domain"/>
    <property type="match status" value="1"/>
</dbReference>
<dbReference type="PROSITE" id="PS51071">
    <property type="entry name" value="HTH_RPIR"/>
    <property type="match status" value="1"/>
</dbReference>
<dbReference type="GO" id="GO:1901135">
    <property type="term" value="P:carbohydrate derivative metabolic process"/>
    <property type="evidence" value="ECO:0007669"/>
    <property type="project" value="InterPro"/>
</dbReference>
<dbReference type="InterPro" id="IPR001347">
    <property type="entry name" value="SIS_dom"/>
</dbReference>
<evidence type="ECO:0000256" key="3">
    <source>
        <dbReference type="ARBA" id="ARBA00023163"/>
    </source>
</evidence>
<dbReference type="GO" id="GO:0003677">
    <property type="term" value="F:DNA binding"/>
    <property type="evidence" value="ECO:0007669"/>
    <property type="project" value="UniProtKB-KW"/>
</dbReference>
<dbReference type="Pfam" id="PF01380">
    <property type="entry name" value="SIS"/>
    <property type="match status" value="1"/>
</dbReference>
<dbReference type="Gene3D" id="3.40.50.10490">
    <property type="entry name" value="Glucose-6-phosphate isomerase like protein, domain 1"/>
    <property type="match status" value="1"/>
</dbReference>
<evidence type="ECO:0000259" key="4">
    <source>
        <dbReference type="PROSITE" id="PS51071"/>
    </source>
</evidence>
<dbReference type="RefSeq" id="WP_032104160.1">
    <property type="nucleotide sequence ID" value="NZ_BLXH01000043.1"/>
</dbReference>
<protein>
    <submittedName>
        <fullName evidence="6">MurR/RpiR family transcriptional regulator</fullName>
    </submittedName>
</protein>
<dbReference type="PANTHER" id="PTHR30514">
    <property type="entry name" value="GLUCOKINASE"/>
    <property type="match status" value="1"/>
</dbReference>
<dbReference type="EMBL" id="JARDRS010000012">
    <property type="protein sequence ID" value="MDS0020866.1"/>
    <property type="molecule type" value="Genomic_DNA"/>
</dbReference>
<dbReference type="InterPro" id="IPR009057">
    <property type="entry name" value="Homeodomain-like_sf"/>
</dbReference>
<evidence type="ECO:0000313" key="7">
    <source>
        <dbReference type="Proteomes" id="UP001182277"/>
    </source>
</evidence>
<dbReference type="GO" id="GO:0003700">
    <property type="term" value="F:DNA-binding transcription factor activity"/>
    <property type="evidence" value="ECO:0007669"/>
    <property type="project" value="InterPro"/>
</dbReference>
<sequence length="294" mass="32398">MSVNRENVRVYISNILGGLSETDRRIAGFIVEQPAQVAQMPVSRLAEAIQVSEATIVRFCKRIGYGGLLDLKAALKRELLEESEQPLPVSPDIFLDDSRNEVAQKIALTLETTVKETIGLLDMKVVHPVVDRFLTASRVLFVGFGASGLSAMEARDKMNRQGIDSEAYTDRFTMTLKLANLKPEDLVVAFSHSGETPEVVNAFRLARKAGAHCLAITHNLQSPLTELADNWLLTCGSAGPFQGDSIATRLSQLFIIEFLCTEITRHNLRDSASTGLSIKELLIKERIKRESSGE</sequence>
<dbReference type="SUPFAM" id="SSF46689">
    <property type="entry name" value="Homeodomain-like"/>
    <property type="match status" value="1"/>
</dbReference>
<dbReference type="InterPro" id="IPR036388">
    <property type="entry name" value="WH-like_DNA-bd_sf"/>
</dbReference>
<evidence type="ECO:0000259" key="5">
    <source>
        <dbReference type="PROSITE" id="PS51464"/>
    </source>
</evidence>
<dbReference type="InterPro" id="IPR047640">
    <property type="entry name" value="RpiR-like"/>
</dbReference>
<dbReference type="Proteomes" id="UP001182277">
    <property type="component" value="Unassembled WGS sequence"/>
</dbReference>
<evidence type="ECO:0000256" key="1">
    <source>
        <dbReference type="ARBA" id="ARBA00023015"/>
    </source>
</evidence>
<name>A0AAE4E8D2_9ENTR</name>
<organism evidence="6 7">
    <name type="scientific">Enterobacter hormaechei subsp. steigerwaltii</name>
    <dbReference type="NCBI Taxonomy" id="299766"/>
    <lineage>
        <taxon>Bacteria</taxon>
        <taxon>Pseudomonadati</taxon>
        <taxon>Pseudomonadota</taxon>
        <taxon>Gammaproteobacteria</taxon>
        <taxon>Enterobacterales</taxon>
        <taxon>Enterobacteriaceae</taxon>
        <taxon>Enterobacter</taxon>
        <taxon>Enterobacter cloacae complex</taxon>
    </lineage>
</organism>
<keyword evidence="1" id="KW-0805">Transcription regulation</keyword>
<feature type="domain" description="HTH rpiR-type" evidence="4">
    <location>
        <begin position="6"/>
        <end position="82"/>
    </location>
</feature>
<dbReference type="InterPro" id="IPR035472">
    <property type="entry name" value="RpiR-like_SIS"/>
</dbReference>
<accession>A0AAE4E8D2</accession>
<dbReference type="PROSITE" id="PS51464">
    <property type="entry name" value="SIS"/>
    <property type="match status" value="1"/>
</dbReference>
<dbReference type="AlphaFoldDB" id="A0AAE4E8D2"/>
<reference evidence="6" key="1">
    <citation type="submission" date="2023-02" db="EMBL/GenBank/DDBJ databases">
        <title>NDM-1 &amp; ACT-7 co producing ST 133 Enterobacter.</title>
        <authorList>
            <person name="Halder G."/>
            <person name="Chaudhuri B."/>
            <person name="Dutta S."/>
        </authorList>
    </citation>
    <scope>NUCLEOTIDE SEQUENCE</scope>
    <source>
        <strain evidence="6">PEER 323</strain>
    </source>
</reference>
<dbReference type="InterPro" id="IPR046348">
    <property type="entry name" value="SIS_dom_sf"/>
</dbReference>
<evidence type="ECO:0000313" key="6">
    <source>
        <dbReference type="EMBL" id="MDS0020866.1"/>
    </source>
</evidence>
<dbReference type="SUPFAM" id="SSF53697">
    <property type="entry name" value="SIS domain"/>
    <property type="match status" value="1"/>
</dbReference>
<dbReference type="Pfam" id="PF01418">
    <property type="entry name" value="HTH_6"/>
    <property type="match status" value="1"/>
</dbReference>
<keyword evidence="2" id="KW-0238">DNA-binding</keyword>
<dbReference type="GO" id="GO:0097367">
    <property type="term" value="F:carbohydrate derivative binding"/>
    <property type="evidence" value="ECO:0007669"/>
    <property type="project" value="InterPro"/>
</dbReference>
<evidence type="ECO:0000256" key="2">
    <source>
        <dbReference type="ARBA" id="ARBA00023125"/>
    </source>
</evidence>
<dbReference type="PANTHER" id="PTHR30514:SF9">
    <property type="entry name" value="TRANSCRIPTIONAL REGULATOR"/>
    <property type="match status" value="1"/>
</dbReference>
<comment type="caution">
    <text evidence="6">The sequence shown here is derived from an EMBL/GenBank/DDBJ whole genome shotgun (WGS) entry which is preliminary data.</text>
</comment>
<dbReference type="InterPro" id="IPR000281">
    <property type="entry name" value="HTH_RpiR"/>
</dbReference>
<dbReference type="CDD" id="cd05013">
    <property type="entry name" value="SIS_RpiR"/>
    <property type="match status" value="1"/>
</dbReference>
<proteinExistence type="predicted"/>
<keyword evidence="3" id="KW-0804">Transcription</keyword>
<feature type="domain" description="SIS" evidence="5">
    <location>
        <begin position="129"/>
        <end position="269"/>
    </location>
</feature>